<evidence type="ECO:0000256" key="1">
    <source>
        <dbReference type="ARBA" id="ARBA00004651"/>
    </source>
</evidence>
<organism evidence="9">
    <name type="scientific">Ralstonia solanacearum</name>
    <name type="common">Pseudomonas solanacearum</name>
    <dbReference type="NCBI Taxonomy" id="305"/>
    <lineage>
        <taxon>Bacteria</taxon>
        <taxon>Pseudomonadati</taxon>
        <taxon>Pseudomonadota</taxon>
        <taxon>Betaproteobacteria</taxon>
        <taxon>Burkholderiales</taxon>
        <taxon>Burkholderiaceae</taxon>
        <taxon>Ralstonia</taxon>
        <taxon>Ralstonia solanacearum species complex</taxon>
    </lineage>
</organism>
<keyword evidence="3" id="KW-1003">Cell membrane</keyword>
<dbReference type="Gene3D" id="1.20.81.30">
    <property type="entry name" value="Type II secretion system (T2SS), domain F"/>
    <property type="match status" value="1"/>
</dbReference>
<dbReference type="AlphaFoldDB" id="A0A0S4UBJ8"/>
<name>A0A0S4UBJ8_RALSL</name>
<feature type="domain" description="Type II secretion system protein GspF" evidence="8">
    <location>
        <begin position="27"/>
        <end position="140"/>
    </location>
</feature>
<dbReference type="PANTHER" id="PTHR30012">
    <property type="entry name" value="GENERAL SECRETION PATHWAY PROTEIN"/>
    <property type="match status" value="1"/>
</dbReference>
<feature type="transmembrane region" description="Helical" evidence="7">
    <location>
        <begin position="317"/>
        <end position="339"/>
    </location>
</feature>
<evidence type="ECO:0000256" key="2">
    <source>
        <dbReference type="ARBA" id="ARBA00005745"/>
    </source>
</evidence>
<dbReference type="GO" id="GO:0005886">
    <property type="term" value="C:plasma membrane"/>
    <property type="evidence" value="ECO:0007669"/>
    <property type="project" value="UniProtKB-SubCell"/>
</dbReference>
<reference evidence="9" key="1">
    <citation type="submission" date="2015-10" db="EMBL/GenBank/DDBJ databases">
        <authorList>
            <person name="Gilbert D.G."/>
        </authorList>
    </citation>
    <scope>NUCLEOTIDE SEQUENCE</scope>
    <source>
        <strain evidence="9">Phyl III-seqv23</strain>
    </source>
</reference>
<feature type="transmembrane region" description="Helical" evidence="7">
    <location>
        <begin position="115"/>
        <end position="134"/>
    </location>
</feature>
<gene>
    <name evidence="9" type="ORF">PSS4_v1_1070040</name>
</gene>
<sequence length="357" mass="39641">MNLRKVQQWVLGNPLPWKLRKRLYERASTHLANDVTLERVLTRFSAGLQRRRKRRAAAAMDAITQGVRNGQTLAAAMDSSLTNLERTVLDAGDRAGKLPESMKLVIEVRELVDRIFWKLILGFAPPLVYVYALYKVLGFIGADVVPEFAGILPAEKWTGWARVLYLMGVFAQSAAMPLMTYGLLVYAAWCAWALPNWSGRGRTFFDRWVFPFPLYREIAGFSWLLSFLALQRAGIPEVESLAAQIRTASPWLASRLLAISSGTRNGFDLAASMARTGHDFPSEDLIDEIGEYMGKAGSSEKLSNVARENALYVERKVLAIGGGMALTLSLLVYAAMFVMQFGSNALSSALTSSMRQM</sequence>
<keyword evidence="5 7" id="KW-1133">Transmembrane helix</keyword>
<dbReference type="EMBL" id="LN899821">
    <property type="protein sequence ID" value="CUV19607.1"/>
    <property type="molecule type" value="Genomic_DNA"/>
</dbReference>
<dbReference type="InterPro" id="IPR042094">
    <property type="entry name" value="T2SS_GspF_sf"/>
</dbReference>
<evidence type="ECO:0000313" key="9">
    <source>
        <dbReference type="EMBL" id="CUV19607.1"/>
    </source>
</evidence>
<dbReference type="InterPro" id="IPR018076">
    <property type="entry name" value="T2SS_GspF_dom"/>
</dbReference>
<keyword evidence="6 7" id="KW-0472">Membrane</keyword>
<evidence type="ECO:0000256" key="5">
    <source>
        <dbReference type="ARBA" id="ARBA00022989"/>
    </source>
</evidence>
<dbReference type="PANTHER" id="PTHR30012:SF0">
    <property type="entry name" value="TYPE II SECRETION SYSTEM PROTEIN F-RELATED"/>
    <property type="match status" value="1"/>
</dbReference>
<feature type="transmembrane region" description="Helical" evidence="7">
    <location>
        <begin position="174"/>
        <end position="194"/>
    </location>
</feature>
<comment type="subcellular location">
    <subcellularLocation>
        <location evidence="1">Cell membrane</location>
        <topology evidence="1">Multi-pass membrane protein</topology>
    </subcellularLocation>
</comment>
<evidence type="ECO:0000256" key="3">
    <source>
        <dbReference type="ARBA" id="ARBA00022475"/>
    </source>
</evidence>
<comment type="similarity">
    <text evidence="2">Belongs to the GSP F family.</text>
</comment>
<protein>
    <submittedName>
        <fullName evidence="9">Type II secretion system protein</fullName>
    </submittedName>
</protein>
<dbReference type="Pfam" id="PF00482">
    <property type="entry name" value="T2SSF"/>
    <property type="match status" value="1"/>
</dbReference>
<evidence type="ECO:0000256" key="6">
    <source>
        <dbReference type="ARBA" id="ARBA00023136"/>
    </source>
</evidence>
<evidence type="ECO:0000259" key="8">
    <source>
        <dbReference type="Pfam" id="PF00482"/>
    </source>
</evidence>
<keyword evidence="4 7" id="KW-0812">Transmembrane</keyword>
<proteinExistence type="inferred from homology"/>
<evidence type="ECO:0000256" key="7">
    <source>
        <dbReference type="SAM" id="Phobius"/>
    </source>
</evidence>
<dbReference type="InterPro" id="IPR003004">
    <property type="entry name" value="GspF/PilC"/>
</dbReference>
<accession>A0A0S4UBJ8</accession>
<evidence type="ECO:0000256" key="4">
    <source>
        <dbReference type="ARBA" id="ARBA00022692"/>
    </source>
</evidence>